<dbReference type="GO" id="GO:0004789">
    <property type="term" value="F:thiamine-phosphate diphosphorylase activity"/>
    <property type="evidence" value="ECO:0007669"/>
    <property type="project" value="UniProtKB-EC"/>
</dbReference>
<dbReference type="KEGG" id="sgi:SGRAN_0389"/>
<dbReference type="SUPFAM" id="SSF51391">
    <property type="entry name" value="Thiamin phosphate synthase"/>
    <property type="match status" value="1"/>
</dbReference>
<keyword evidence="2" id="KW-0808">Transferase</keyword>
<dbReference type="InterPro" id="IPR013785">
    <property type="entry name" value="Aldolase_TIM"/>
</dbReference>
<organism evidence="2 3">
    <name type="scientific">Sphingopyxis granuli</name>
    <dbReference type="NCBI Taxonomy" id="267128"/>
    <lineage>
        <taxon>Bacteria</taxon>
        <taxon>Pseudomonadati</taxon>
        <taxon>Pseudomonadota</taxon>
        <taxon>Alphaproteobacteria</taxon>
        <taxon>Sphingomonadales</taxon>
        <taxon>Sphingomonadaceae</taxon>
        <taxon>Sphingopyxis</taxon>
    </lineage>
</organism>
<dbReference type="RefSeq" id="WP_067180288.1">
    <property type="nucleotide sequence ID" value="NZ_CP012199.1"/>
</dbReference>
<evidence type="ECO:0000313" key="3">
    <source>
        <dbReference type="Proteomes" id="UP000058599"/>
    </source>
</evidence>
<dbReference type="AlphaFoldDB" id="A0AA86GI49"/>
<name>A0AA86GI49_9SPHN</name>
<reference evidence="2 3" key="1">
    <citation type="journal article" date="2016" name="BMC Genomics">
        <title>Genomic analysis of the nitrate-respiring Sphingopyxis granuli (formerly Sphingomonas macrogoltabida) strain TFA.</title>
        <authorList>
            <person name="Garcia-Romero I."/>
            <person name="Perez-Pulido A.J."/>
            <person name="Gonzalez-Flores Y.E."/>
            <person name="Reyes-Ramirez F."/>
            <person name="Santero E."/>
            <person name="Floriano B."/>
        </authorList>
    </citation>
    <scope>NUCLEOTIDE SEQUENCE [LARGE SCALE GENOMIC DNA]</scope>
    <source>
        <strain evidence="2 3">TFA</strain>
    </source>
</reference>
<dbReference type="GO" id="GO:0009228">
    <property type="term" value="P:thiamine biosynthetic process"/>
    <property type="evidence" value="ECO:0007669"/>
    <property type="project" value="UniProtKB-KW"/>
</dbReference>
<dbReference type="Gene3D" id="3.20.20.70">
    <property type="entry name" value="Aldolase class I"/>
    <property type="match status" value="1"/>
</dbReference>
<dbReference type="Proteomes" id="UP000058599">
    <property type="component" value="Chromosome"/>
</dbReference>
<evidence type="ECO:0000313" key="2">
    <source>
        <dbReference type="EMBL" id="AMG72785.1"/>
    </source>
</evidence>
<gene>
    <name evidence="2" type="ORF">SGRAN_0389</name>
</gene>
<dbReference type="EMBL" id="CP012199">
    <property type="protein sequence ID" value="AMG72785.1"/>
    <property type="molecule type" value="Genomic_DNA"/>
</dbReference>
<accession>A0AA86GI49</accession>
<dbReference type="InterPro" id="IPR022998">
    <property type="entry name" value="ThiamineP_synth_TenI"/>
</dbReference>
<dbReference type="EC" id="2.5.1.3" evidence="2"/>
<keyword evidence="3" id="KW-1185">Reference proteome</keyword>
<dbReference type="Pfam" id="PF02581">
    <property type="entry name" value="TMP-TENI"/>
    <property type="match status" value="1"/>
</dbReference>
<sequence>MPRRHPPPRGARLSGVWLFTDERAATPLARLAVLLPPGSGIVVRHDGLAPGARWRLFRRLARIARARHLSLLLAGPPALARRWGADGVHLRRQGGGAAAQARRLDLVRTMAVHDRAEARGARRAGAQAVFVSPLHPTRSHPGAPTLSAAEWLRLARLAGGQAVALGGMTPARARALRRRAAGSGIALPGWAAIDAWDDRGKMKAAKRQQRQKRNAVPT</sequence>
<protein>
    <submittedName>
        <fullName evidence="2">Thiamine monophosphate synthase</fullName>
        <ecNumber evidence="2">2.5.1.3</ecNumber>
    </submittedName>
</protein>
<feature type="domain" description="Thiamine phosphate synthase/TenI" evidence="1">
    <location>
        <begin position="26"/>
        <end position="181"/>
    </location>
</feature>
<evidence type="ECO:0000259" key="1">
    <source>
        <dbReference type="Pfam" id="PF02581"/>
    </source>
</evidence>
<dbReference type="InterPro" id="IPR036206">
    <property type="entry name" value="ThiamineP_synth_sf"/>
</dbReference>
<proteinExistence type="predicted"/>